<reference evidence="1" key="1">
    <citation type="journal article" date="2021" name="Proc. Natl. Acad. Sci. U.S.A.">
        <title>A Catalog of Tens of Thousands of Viruses from Human Metagenomes Reveals Hidden Associations with Chronic Diseases.</title>
        <authorList>
            <person name="Tisza M.J."/>
            <person name="Buck C.B."/>
        </authorList>
    </citation>
    <scope>NUCLEOTIDE SEQUENCE</scope>
    <source>
        <strain evidence="1">Ctrap8</strain>
    </source>
</reference>
<dbReference type="EMBL" id="BK032649">
    <property type="protein sequence ID" value="DAF53217.1"/>
    <property type="molecule type" value="Genomic_DNA"/>
</dbReference>
<protein>
    <submittedName>
        <fullName evidence="1">HeH/LEM domain</fullName>
    </submittedName>
</protein>
<name>A0A8S5SQE1_9CAUD</name>
<sequence length="106" mass="11883">MKAVKANKEYTIAEQEQKRYIADGYDIVDDKGNIIAYGRGKIVPYEKYKKVLDELNALKAEKAEIVDLTAMTVEELIAYAKDNNIDIGQASTQEGILKKIKASREA</sequence>
<accession>A0A8S5SQE1</accession>
<evidence type="ECO:0000313" key="1">
    <source>
        <dbReference type="EMBL" id="DAF53217.1"/>
    </source>
</evidence>
<organism evidence="1">
    <name type="scientific">Siphoviridae sp. ctrap8</name>
    <dbReference type="NCBI Taxonomy" id="2827955"/>
    <lineage>
        <taxon>Viruses</taxon>
        <taxon>Duplodnaviria</taxon>
        <taxon>Heunggongvirae</taxon>
        <taxon>Uroviricota</taxon>
        <taxon>Caudoviricetes</taxon>
    </lineage>
</organism>
<proteinExistence type="predicted"/>